<protein>
    <submittedName>
        <fullName evidence="2">DUF5017 domain-containing protein</fullName>
    </submittedName>
</protein>
<proteinExistence type="predicted"/>
<dbReference type="Proteomes" id="UP000266441">
    <property type="component" value="Unassembled WGS sequence"/>
</dbReference>
<sequence>MVKQLKFNDNMKLKYYVLLVALFIMASCNDEIVILDNPDFDVTTDSLTYKVGDAVAFHITGNAHIISFYSGETLKDYEYHGGRVIDLTGSGATISFKSSVQYGTQENQVSVLASNNFNGDYSSLSAVKEATWTDITSTLILGTNATLVSSGTVDISDLAIPGKPVYIAIKYMTKPQAENGLVKQWFIQEFTINSKKNLENNAGTSPITLTLANQNSMGFQIVDENAENAPARSVVTTNQLTLFGNEYLHEGLEIYNPDNPIYDPNSPIFDPKSDQFDPFARPKAYVPFDPSSPFNDPISEHWAVSGGIDIEKVNLGPDYSTPVKVGIAAAPVELFEYTFKKAGTFDVVFVASNNSIDTTKEVVKKITLTITE</sequence>
<dbReference type="Pfam" id="PF16409">
    <property type="entry name" value="DUF5017"/>
    <property type="match status" value="1"/>
</dbReference>
<evidence type="ECO:0000259" key="1">
    <source>
        <dbReference type="Pfam" id="PF16409"/>
    </source>
</evidence>
<evidence type="ECO:0000313" key="3">
    <source>
        <dbReference type="Proteomes" id="UP000266441"/>
    </source>
</evidence>
<feature type="domain" description="DUF5017" evidence="1">
    <location>
        <begin position="27"/>
        <end position="197"/>
    </location>
</feature>
<organism evidence="2 3">
    <name type="scientific">Mariniphaga sediminis</name>
    <dbReference type="NCBI Taxonomy" id="1628158"/>
    <lineage>
        <taxon>Bacteria</taxon>
        <taxon>Pseudomonadati</taxon>
        <taxon>Bacteroidota</taxon>
        <taxon>Bacteroidia</taxon>
        <taxon>Marinilabiliales</taxon>
        <taxon>Prolixibacteraceae</taxon>
        <taxon>Mariniphaga</taxon>
    </lineage>
</organism>
<dbReference type="AlphaFoldDB" id="A0A399D249"/>
<name>A0A399D249_9BACT</name>
<comment type="caution">
    <text evidence="2">The sequence shown here is derived from an EMBL/GenBank/DDBJ whole genome shotgun (WGS) entry which is preliminary data.</text>
</comment>
<dbReference type="InterPro" id="IPR032185">
    <property type="entry name" value="DUF5017"/>
</dbReference>
<accession>A0A399D249</accession>
<evidence type="ECO:0000313" key="2">
    <source>
        <dbReference type="EMBL" id="RIH65546.1"/>
    </source>
</evidence>
<gene>
    <name evidence="2" type="ORF">D1164_07700</name>
</gene>
<dbReference type="EMBL" id="QWET01000005">
    <property type="protein sequence ID" value="RIH65546.1"/>
    <property type="molecule type" value="Genomic_DNA"/>
</dbReference>
<keyword evidence="3" id="KW-1185">Reference proteome</keyword>
<reference evidence="2 3" key="1">
    <citation type="journal article" date="2015" name="Int. J. Syst. Evol. Microbiol.">
        <title>Mariniphaga sediminis sp. nov., isolated from coastal sediment.</title>
        <authorList>
            <person name="Wang F.Q."/>
            <person name="Shen Q.Y."/>
            <person name="Chen G.J."/>
            <person name="Du Z.J."/>
        </authorList>
    </citation>
    <scope>NUCLEOTIDE SEQUENCE [LARGE SCALE GENOMIC DNA]</scope>
    <source>
        <strain evidence="2 3">SY21</strain>
    </source>
</reference>
<dbReference type="PROSITE" id="PS51257">
    <property type="entry name" value="PROKAR_LIPOPROTEIN"/>
    <property type="match status" value="1"/>
</dbReference>